<dbReference type="EC" id="3.1.4.37" evidence="6"/>
<evidence type="ECO:0000256" key="5">
    <source>
        <dbReference type="ARBA" id="ARBA00011781"/>
    </source>
</evidence>
<keyword evidence="9" id="KW-0597">Phosphoprotein</keyword>
<evidence type="ECO:0000256" key="10">
    <source>
        <dbReference type="ARBA" id="ARBA00022801"/>
    </source>
</evidence>
<feature type="region of interest" description="Disordered" evidence="16">
    <location>
        <begin position="21"/>
        <end position="113"/>
    </location>
</feature>
<dbReference type="GO" id="GO:0016020">
    <property type="term" value="C:membrane"/>
    <property type="evidence" value="ECO:0007669"/>
    <property type="project" value="UniProtKB-SubCell"/>
</dbReference>
<dbReference type="Proteomes" id="UP000193380">
    <property type="component" value="Unassembled WGS sequence"/>
</dbReference>
<dbReference type="GO" id="GO:0004113">
    <property type="term" value="F:2',3'-cyclic-nucleotide 3'-phosphodiesterase activity"/>
    <property type="evidence" value="ECO:0007669"/>
    <property type="project" value="UniProtKB-EC"/>
</dbReference>
<feature type="region of interest" description="Disordered" evidence="16">
    <location>
        <begin position="548"/>
        <end position="569"/>
    </location>
</feature>
<evidence type="ECO:0000256" key="1">
    <source>
        <dbReference type="ARBA" id="ARBA00000610"/>
    </source>
</evidence>
<keyword evidence="10" id="KW-0378">Hydrolase</keyword>
<comment type="function">
    <text evidence="15">Catalyzes the formation of 2'-nucleotide products from 2',3'-cyclic substrates. May participate in RNA metabolism in the myelinating cell, CNP is the third most abundant protein in central nervous system myelin.</text>
</comment>
<dbReference type="SUPFAM" id="SSF55144">
    <property type="entry name" value="LigT-like"/>
    <property type="match status" value="1"/>
</dbReference>
<reference evidence="18" key="2">
    <citation type="submission" date="2014-03" db="EMBL/GenBank/DDBJ databases">
        <authorList>
            <person name="Genoscope - CEA"/>
        </authorList>
    </citation>
    <scope>NUCLEOTIDE SEQUENCE</scope>
</reference>
<keyword evidence="11" id="KW-0694">RNA-binding</keyword>
<dbReference type="InterPro" id="IPR008431">
    <property type="entry name" value="CNPase"/>
</dbReference>
<dbReference type="AlphaFoldDB" id="A0A060YCP2"/>
<dbReference type="PaxDb" id="8022-A0A060YCP2"/>
<evidence type="ECO:0000256" key="15">
    <source>
        <dbReference type="ARBA" id="ARBA00045937"/>
    </source>
</evidence>
<dbReference type="InterPro" id="IPR027417">
    <property type="entry name" value="P-loop_NTPase"/>
</dbReference>
<organism evidence="18 19">
    <name type="scientific">Oncorhynchus mykiss</name>
    <name type="common">Rainbow trout</name>
    <name type="synonym">Salmo gairdneri</name>
    <dbReference type="NCBI Taxonomy" id="8022"/>
    <lineage>
        <taxon>Eukaryota</taxon>
        <taxon>Metazoa</taxon>
        <taxon>Chordata</taxon>
        <taxon>Craniata</taxon>
        <taxon>Vertebrata</taxon>
        <taxon>Euteleostomi</taxon>
        <taxon>Actinopterygii</taxon>
        <taxon>Neopterygii</taxon>
        <taxon>Teleostei</taxon>
        <taxon>Protacanthopterygii</taxon>
        <taxon>Salmoniformes</taxon>
        <taxon>Salmonidae</taxon>
        <taxon>Salmoninae</taxon>
        <taxon>Oncorhynchus</taxon>
    </lineage>
</organism>
<comment type="catalytic activity">
    <reaction evidence="1">
        <text>a nucleoside 2',3'-cyclic phosphate + H2O = a nucleoside 2'-phosphate + H(+)</text>
        <dbReference type="Rhea" id="RHEA:14489"/>
        <dbReference type="ChEBI" id="CHEBI:15377"/>
        <dbReference type="ChEBI" id="CHEBI:15378"/>
        <dbReference type="ChEBI" id="CHEBI:66954"/>
        <dbReference type="ChEBI" id="CHEBI:78552"/>
        <dbReference type="EC" id="3.1.4.37"/>
    </reaction>
</comment>
<evidence type="ECO:0000313" key="19">
    <source>
        <dbReference type="Proteomes" id="UP000193380"/>
    </source>
</evidence>
<evidence type="ECO:0000256" key="2">
    <source>
        <dbReference type="ARBA" id="ARBA00004223"/>
    </source>
</evidence>
<proteinExistence type="inferred from homology"/>
<evidence type="ECO:0000256" key="8">
    <source>
        <dbReference type="ARBA" id="ARBA00022481"/>
    </source>
</evidence>
<dbReference type="STRING" id="8022.A0A060YCP2"/>
<dbReference type="GO" id="GO:0042470">
    <property type="term" value="C:melanosome"/>
    <property type="evidence" value="ECO:0007669"/>
    <property type="project" value="UniProtKB-SubCell"/>
</dbReference>
<dbReference type="GO" id="GO:0003723">
    <property type="term" value="F:RNA binding"/>
    <property type="evidence" value="ECO:0007669"/>
    <property type="project" value="UniProtKB-KW"/>
</dbReference>
<sequence length="569" mass="62356">MDAEQNQTSPEVVTKAEKYLEKQPELESSEVSESASALYFEPDKKQTTVPEKQPMPEKTPEPLPLDEPLAENNIETAPEKMAELVPQAVKLSVQAAPEPVTQPESEDEVEADKQTDAEIAVKKVEAEKPVEAGAVMEEKLVEAEIVKEVESEKRAAGEADAVEQQKAEVVEQIPAPGTLSFAFLEHEQTKATLRTSRTLIILRGLPGSGKSLLARAIADSYQGLCTVCCADDHGVKPESPETSADGYKAFDDAVVACCSVGTSSQVIVVDDTNHTHDRLARLGEVAEQHRLVAMFLEPRTEWSRDLPQLAKRTQRGLEEAQIQAMKVPLEETSLPLFFGWFLLPGIQDKVRCTSMDFLKTLDTLEAFKKHLPDFTVEAEKEVDLEQYFQANGVLHCTTKFCDYGKAEGAKEYADKPAVKELYGSAFELSLSALFVTPRTVGARVSLSEDQLTLWPADAEEVVSVVPAAATLPAGSRAHITLGCAEGVEPQQTGFDLLEILALQQEGQEGELVEEMELGSLAYYGKGRWLLSLREPISTQACFSSLYGPKKADSTKKDGDKKKKQKCTIL</sequence>
<dbReference type="InterPro" id="IPR047325">
    <property type="entry name" value="CNPase_cat"/>
</dbReference>
<feature type="domain" description="Cyclic nucleotide phosphodiesterase catalytic" evidence="17">
    <location>
        <begin position="334"/>
        <end position="568"/>
    </location>
</feature>
<comment type="subcellular location">
    <subcellularLocation>
        <location evidence="2">Melanosome</location>
    </subcellularLocation>
    <subcellularLocation>
        <location evidence="3">Membrane</location>
        <topology evidence="3">Lipid-anchor</topology>
    </subcellularLocation>
</comment>
<keyword evidence="12" id="KW-0472">Membrane</keyword>
<keyword evidence="13" id="KW-0449">Lipoprotein</keyword>
<evidence type="ECO:0000256" key="7">
    <source>
        <dbReference type="ARBA" id="ARBA00014478"/>
    </source>
</evidence>
<keyword evidence="8" id="KW-0488">Methylation</keyword>
<name>A0A060YCP2_ONCMY</name>
<evidence type="ECO:0000256" key="4">
    <source>
        <dbReference type="ARBA" id="ARBA00008662"/>
    </source>
</evidence>
<dbReference type="InterPro" id="IPR009097">
    <property type="entry name" value="Cyclic_Pdiesterase"/>
</dbReference>
<protein>
    <recommendedName>
        <fullName evidence="7">2',3'-cyclic-nucleotide 3'-phosphodiesterase</fullName>
        <ecNumber evidence="6">3.1.4.37</ecNumber>
    </recommendedName>
</protein>
<evidence type="ECO:0000259" key="17">
    <source>
        <dbReference type="Pfam" id="PF05881"/>
    </source>
</evidence>
<dbReference type="EMBL" id="FR907716">
    <property type="protein sequence ID" value="CDQ87164.1"/>
    <property type="molecule type" value="Genomic_DNA"/>
</dbReference>
<dbReference type="PANTHER" id="PTHR10156">
    <property type="entry name" value="2',3'-CYCLIC-NUCLEOTIDE 3'-PHOSPHODIESTERASE"/>
    <property type="match status" value="1"/>
</dbReference>
<keyword evidence="14" id="KW-0636">Prenylation</keyword>
<evidence type="ECO:0000256" key="11">
    <source>
        <dbReference type="ARBA" id="ARBA00022884"/>
    </source>
</evidence>
<evidence type="ECO:0000256" key="12">
    <source>
        <dbReference type="ARBA" id="ARBA00023136"/>
    </source>
</evidence>
<dbReference type="Pfam" id="PF05881">
    <property type="entry name" value="CNPase"/>
    <property type="match status" value="1"/>
</dbReference>
<feature type="compositionally biased region" description="Low complexity" evidence="16">
    <location>
        <begin position="29"/>
        <end position="38"/>
    </location>
</feature>
<dbReference type="Gene3D" id="3.90.1740.10">
    <property type="entry name" value="2',3'-cyclic nucleotide 3'-phosphodiesterase superfamily"/>
    <property type="match status" value="1"/>
</dbReference>
<evidence type="ECO:0000256" key="13">
    <source>
        <dbReference type="ARBA" id="ARBA00023288"/>
    </source>
</evidence>
<feature type="compositionally biased region" description="Basic and acidic residues" evidence="16">
    <location>
        <begin position="549"/>
        <end position="560"/>
    </location>
</feature>
<evidence type="ECO:0000256" key="6">
    <source>
        <dbReference type="ARBA" id="ARBA00012317"/>
    </source>
</evidence>
<evidence type="ECO:0000256" key="16">
    <source>
        <dbReference type="SAM" id="MobiDB-lite"/>
    </source>
</evidence>
<reference evidence="18" key="1">
    <citation type="journal article" date="2014" name="Nat. Commun.">
        <title>The rainbow trout genome provides novel insights into evolution after whole-genome duplication in vertebrates.</title>
        <authorList>
            <person name="Berthelot C."/>
            <person name="Brunet F."/>
            <person name="Chalopin D."/>
            <person name="Juanchich A."/>
            <person name="Bernard M."/>
            <person name="Noel B."/>
            <person name="Bento P."/>
            <person name="Da Silva C."/>
            <person name="Labadie K."/>
            <person name="Alberti A."/>
            <person name="Aury J.M."/>
            <person name="Louis A."/>
            <person name="Dehais P."/>
            <person name="Bardou P."/>
            <person name="Montfort J."/>
            <person name="Klopp C."/>
            <person name="Cabau C."/>
            <person name="Gaspin C."/>
            <person name="Thorgaard G.H."/>
            <person name="Boussaha M."/>
            <person name="Quillet E."/>
            <person name="Guyomard R."/>
            <person name="Galiana D."/>
            <person name="Bobe J."/>
            <person name="Volff J.N."/>
            <person name="Genet C."/>
            <person name="Wincker P."/>
            <person name="Jaillon O."/>
            <person name="Roest Crollius H."/>
            <person name="Guiguen Y."/>
        </authorList>
    </citation>
    <scope>NUCLEOTIDE SEQUENCE [LARGE SCALE GENOMIC DNA]</scope>
</reference>
<dbReference type="Gene3D" id="3.40.50.300">
    <property type="entry name" value="P-loop containing nucleotide triphosphate hydrolases"/>
    <property type="match status" value="1"/>
</dbReference>
<comment type="similarity">
    <text evidence="4">Belongs to the 2H phosphoesterase superfamily. CNPase family.</text>
</comment>
<gene>
    <name evidence="18" type="ORF">GSONMT00030858001</name>
</gene>
<comment type="subunit">
    <text evidence="5">Exists as monomers and homodimers.</text>
</comment>
<evidence type="ECO:0000256" key="3">
    <source>
        <dbReference type="ARBA" id="ARBA00004635"/>
    </source>
</evidence>
<evidence type="ECO:0000313" key="18">
    <source>
        <dbReference type="EMBL" id="CDQ87164.1"/>
    </source>
</evidence>
<dbReference type="SUPFAM" id="SSF52540">
    <property type="entry name" value="P-loop containing nucleoside triphosphate hydrolases"/>
    <property type="match status" value="1"/>
</dbReference>
<dbReference type="PANTHER" id="PTHR10156:SF0">
    <property type="entry name" value="2',3'-CYCLIC-NUCLEOTIDE 3'-PHOSPHODIESTERASE"/>
    <property type="match status" value="1"/>
</dbReference>
<dbReference type="GO" id="GO:0009214">
    <property type="term" value="P:cyclic nucleotide catabolic process"/>
    <property type="evidence" value="ECO:0007669"/>
    <property type="project" value="InterPro"/>
</dbReference>
<accession>A0A060YCP2</accession>
<evidence type="ECO:0000256" key="9">
    <source>
        <dbReference type="ARBA" id="ARBA00022553"/>
    </source>
</evidence>
<evidence type="ECO:0000256" key="14">
    <source>
        <dbReference type="ARBA" id="ARBA00023289"/>
    </source>
</evidence>